<accession>A0A858RS84</accession>
<evidence type="ECO:0000259" key="2">
    <source>
        <dbReference type="Pfam" id="PF04773"/>
    </source>
</evidence>
<reference evidence="3 4" key="1">
    <citation type="submission" date="2020-04" db="EMBL/GenBank/DDBJ databases">
        <title>Luteolibacter sp. G-1-1-1 isolated from soil.</title>
        <authorList>
            <person name="Dahal R.H."/>
        </authorList>
    </citation>
    <scope>NUCLEOTIDE SEQUENCE [LARGE SCALE GENOMIC DNA]</scope>
    <source>
        <strain evidence="3 4">G-1-1-1</strain>
    </source>
</reference>
<dbReference type="KEGG" id="luo:HHL09_24495"/>
<evidence type="ECO:0000256" key="1">
    <source>
        <dbReference type="SAM" id="Phobius"/>
    </source>
</evidence>
<evidence type="ECO:0000313" key="4">
    <source>
        <dbReference type="Proteomes" id="UP000501812"/>
    </source>
</evidence>
<dbReference type="Pfam" id="PF04773">
    <property type="entry name" value="FecR"/>
    <property type="match status" value="1"/>
</dbReference>
<dbReference type="PANTHER" id="PTHR30273:SF2">
    <property type="entry name" value="PROTEIN FECR"/>
    <property type="match status" value="1"/>
</dbReference>
<evidence type="ECO:0000313" key="3">
    <source>
        <dbReference type="EMBL" id="QJE98803.1"/>
    </source>
</evidence>
<name>A0A858RS84_9BACT</name>
<dbReference type="RefSeq" id="WP_169457290.1">
    <property type="nucleotide sequence ID" value="NZ_CP051774.1"/>
</dbReference>
<feature type="transmembrane region" description="Helical" evidence="1">
    <location>
        <begin position="80"/>
        <end position="102"/>
    </location>
</feature>
<keyword evidence="1" id="KW-0812">Transmembrane</keyword>
<dbReference type="PANTHER" id="PTHR30273">
    <property type="entry name" value="PERIPLASMIC SIGNAL SENSOR AND SIGMA FACTOR ACTIVATOR FECR-RELATED"/>
    <property type="match status" value="1"/>
</dbReference>
<keyword evidence="4" id="KW-1185">Reference proteome</keyword>
<dbReference type="GO" id="GO:0016989">
    <property type="term" value="F:sigma factor antagonist activity"/>
    <property type="evidence" value="ECO:0007669"/>
    <property type="project" value="TreeGrafter"/>
</dbReference>
<proteinExistence type="predicted"/>
<feature type="domain" description="FecR protein" evidence="2">
    <location>
        <begin position="168"/>
        <end position="225"/>
    </location>
</feature>
<organism evidence="3 4">
    <name type="scientific">Luteolibacter luteus</name>
    <dbReference type="NCBI Taxonomy" id="2728835"/>
    <lineage>
        <taxon>Bacteria</taxon>
        <taxon>Pseudomonadati</taxon>
        <taxon>Verrucomicrobiota</taxon>
        <taxon>Verrucomicrobiia</taxon>
        <taxon>Verrucomicrobiales</taxon>
        <taxon>Verrucomicrobiaceae</taxon>
        <taxon>Luteolibacter</taxon>
    </lineage>
</organism>
<dbReference type="Proteomes" id="UP000501812">
    <property type="component" value="Chromosome"/>
</dbReference>
<keyword evidence="1" id="KW-1133">Transmembrane helix</keyword>
<dbReference type="InterPro" id="IPR012373">
    <property type="entry name" value="Ferrdict_sens_TM"/>
</dbReference>
<dbReference type="InterPro" id="IPR006860">
    <property type="entry name" value="FecR"/>
</dbReference>
<dbReference type="EMBL" id="CP051774">
    <property type="protein sequence ID" value="QJE98803.1"/>
    <property type="molecule type" value="Genomic_DNA"/>
</dbReference>
<dbReference type="Gene3D" id="2.60.120.1440">
    <property type="match status" value="1"/>
</dbReference>
<protein>
    <submittedName>
        <fullName evidence="3">FecR domain-containing protein</fullName>
    </submittedName>
</protein>
<gene>
    <name evidence="3" type="ORF">HHL09_24495</name>
</gene>
<dbReference type="AlphaFoldDB" id="A0A858RS84"/>
<sequence length="478" mass="52704">MEDHELNRLLNRLIEGTISEQDFQRVQQLMREDPKVRAEYYDLLGVDMMLHERYEVPDYISVHAKTADDHWVVARSHRKLYIRAAWAAAIMLLLSLGAFFLIDRNSTDATLASSVDSSYTINGEAKPASALNKDELLEVKSGVVQLAIGPYVEACVEGPAKVKLLAHKGKLELQEGSIFLQISPGGRGFEVHTPAGIIRNIGTKFGVLALADGSVQTHVTSGIVEIERKPGEARQRVTAGNGATWTTTGPIKTHRNAAERFVQTLPWDEVLFQDDFSEGHGSPLKDKVADVGGPWKVESELNPTTLTNGKLDTSTGWRTLTAKFREEQSSSSRRVYMTTFSTHVPENIWDKGAYLDAAERITFNIKGNGHLFSMVARKSRGHHWQLKNEKDGVHSIGTRISALQPHMVTVTYDTGSGEVKLYEGTGTGGLYLDGFKVEAGKTLDSLTLSNDEGGDLSIDDLTVKVATYSQNGDHLKRD</sequence>
<keyword evidence="1" id="KW-0472">Membrane</keyword>